<feature type="region of interest" description="Disordered" evidence="1">
    <location>
        <begin position="313"/>
        <end position="427"/>
    </location>
</feature>
<proteinExistence type="predicted"/>
<protein>
    <submittedName>
        <fullName evidence="2">Uncharacterized protein</fullName>
    </submittedName>
</protein>
<evidence type="ECO:0000256" key="1">
    <source>
        <dbReference type="SAM" id="MobiDB-lite"/>
    </source>
</evidence>
<reference evidence="2 3" key="1">
    <citation type="submission" date="2023-11" db="EMBL/GenBank/DDBJ databases">
        <title>An acidophilic fungus is an integral part of prey digestion in a carnivorous sundew plant.</title>
        <authorList>
            <person name="Tsai I.J."/>
        </authorList>
    </citation>
    <scope>NUCLEOTIDE SEQUENCE [LARGE SCALE GENOMIC DNA]</scope>
    <source>
        <strain evidence="2">169a</strain>
    </source>
</reference>
<evidence type="ECO:0000313" key="2">
    <source>
        <dbReference type="EMBL" id="WPH02983.1"/>
    </source>
</evidence>
<accession>A0AAQ3RDE0</accession>
<sequence length="427" mass="46175">MESPPQIHALSASSENVPKPPPKSPPLAFAKTSNDALESCILPPTITRLSDSDDAISPSELFAMGFASPVPDLQIIVDQQAVALNKLHEAFMEERRVWDLQKEQLNRRIACLERLLKTGDHHSPAKSPITSPSISSPRTKPIGNLSRLPSIAENQNIPPSLGLGQRREGAPRGIEIPQLPTIVDEPEPRTRQSSVVQFNNSGLMPIKVEEIPISPQPSNVSLSPVPPNNREMAGHTPLNAPRPPTPPPNHLLLEDIEDTPTRTNTHLNNLLTQSNESDDDVALKGPLNLPELPNKPQQGSFTLDALSRRLEQVARSPDESKPTIFAQPSPGMMTPPELITEESPLNVERSRTGFAEPTATRDRTSTNLTSASLSPGNAGPLSPSGLRESQVQADLDHGGIKLKKKPSTNFGVPFGQLGGFNSGRKMS</sequence>
<keyword evidence="3" id="KW-1185">Reference proteome</keyword>
<feature type="region of interest" description="Disordered" evidence="1">
    <location>
        <begin position="119"/>
        <end position="172"/>
    </location>
</feature>
<dbReference type="Proteomes" id="UP001303373">
    <property type="component" value="Chromosome 9"/>
</dbReference>
<feature type="compositionally biased region" description="Low complexity" evidence="1">
    <location>
        <begin position="125"/>
        <end position="142"/>
    </location>
</feature>
<dbReference type="AlphaFoldDB" id="A0AAQ3RDE0"/>
<name>A0AAQ3RDE0_9PEZI</name>
<evidence type="ECO:0000313" key="3">
    <source>
        <dbReference type="Proteomes" id="UP001303373"/>
    </source>
</evidence>
<organism evidence="2 3">
    <name type="scientific">Acrodontium crateriforme</name>
    <dbReference type="NCBI Taxonomy" id="150365"/>
    <lineage>
        <taxon>Eukaryota</taxon>
        <taxon>Fungi</taxon>
        <taxon>Dikarya</taxon>
        <taxon>Ascomycota</taxon>
        <taxon>Pezizomycotina</taxon>
        <taxon>Dothideomycetes</taxon>
        <taxon>Dothideomycetidae</taxon>
        <taxon>Mycosphaerellales</taxon>
        <taxon>Teratosphaeriaceae</taxon>
        <taxon>Acrodontium</taxon>
    </lineage>
</organism>
<feature type="region of interest" description="Disordered" evidence="1">
    <location>
        <begin position="214"/>
        <end position="245"/>
    </location>
</feature>
<gene>
    <name evidence="2" type="ORF">R9X50_00585500</name>
</gene>
<feature type="region of interest" description="Disordered" evidence="1">
    <location>
        <begin position="1"/>
        <end position="30"/>
    </location>
</feature>
<dbReference type="EMBL" id="CP138588">
    <property type="protein sequence ID" value="WPH02983.1"/>
    <property type="molecule type" value="Genomic_DNA"/>
</dbReference>
<feature type="compositionally biased region" description="Polar residues" evidence="1">
    <location>
        <begin position="365"/>
        <end position="375"/>
    </location>
</feature>